<dbReference type="EMBL" id="CABDUW010000019">
    <property type="protein sequence ID" value="VTJ52544.1"/>
    <property type="molecule type" value="Genomic_DNA"/>
</dbReference>
<comment type="subcellular location">
    <subcellularLocation>
        <location evidence="2">Chromosome</location>
    </subcellularLocation>
    <subcellularLocation>
        <location evidence="1">Nucleus</location>
    </subcellularLocation>
</comment>
<evidence type="ECO:0000259" key="8">
    <source>
        <dbReference type="Pfam" id="PF02463"/>
    </source>
</evidence>
<dbReference type="AlphaFoldDB" id="A0A5E4A613"/>
<feature type="region of interest" description="Disordered" evidence="7">
    <location>
        <begin position="297"/>
        <end position="316"/>
    </location>
</feature>
<gene>
    <name evidence="9" type="ORF">MONAX_5E042864</name>
</gene>
<feature type="compositionally biased region" description="Low complexity" evidence="7">
    <location>
        <begin position="1"/>
        <end position="19"/>
    </location>
</feature>
<evidence type="ECO:0000256" key="4">
    <source>
        <dbReference type="ARBA" id="ARBA00023242"/>
    </source>
</evidence>
<feature type="region of interest" description="Disordered" evidence="7">
    <location>
        <begin position="1"/>
        <end position="25"/>
    </location>
</feature>
<accession>A0A5E4A613</accession>
<proteinExistence type="predicted"/>
<evidence type="ECO:0000313" key="9">
    <source>
        <dbReference type="EMBL" id="VTJ52544.1"/>
    </source>
</evidence>
<evidence type="ECO:0000256" key="6">
    <source>
        <dbReference type="ARBA" id="ARBA00023306"/>
    </source>
</evidence>
<evidence type="ECO:0000256" key="3">
    <source>
        <dbReference type="ARBA" id="ARBA00022454"/>
    </source>
</evidence>
<reference evidence="9" key="1">
    <citation type="submission" date="2019-04" db="EMBL/GenBank/DDBJ databases">
        <authorList>
            <person name="Alioto T."/>
            <person name="Alioto T."/>
        </authorList>
    </citation>
    <scope>NUCLEOTIDE SEQUENCE [LARGE SCALE GENOMIC DNA]</scope>
</reference>
<dbReference type="InterPro" id="IPR003395">
    <property type="entry name" value="RecF/RecN/SMC_N"/>
</dbReference>
<evidence type="ECO:0000256" key="2">
    <source>
        <dbReference type="ARBA" id="ARBA00004286"/>
    </source>
</evidence>
<organism evidence="9 10">
    <name type="scientific">Marmota monax</name>
    <name type="common">Woodchuck</name>
    <dbReference type="NCBI Taxonomy" id="9995"/>
    <lineage>
        <taxon>Eukaryota</taxon>
        <taxon>Metazoa</taxon>
        <taxon>Chordata</taxon>
        <taxon>Craniata</taxon>
        <taxon>Vertebrata</taxon>
        <taxon>Euteleostomi</taxon>
        <taxon>Mammalia</taxon>
        <taxon>Eutheria</taxon>
        <taxon>Euarchontoglires</taxon>
        <taxon>Glires</taxon>
        <taxon>Rodentia</taxon>
        <taxon>Sciuromorpha</taxon>
        <taxon>Sciuridae</taxon>
        <taxon>Xerinae</taxon>
        <taxon>Marmotini</taxon>
        <taxon>Marmota</taxon>
    </lineage>
</organism>
<keyword evidence="4" id="KW-0539">Nucleus</keyword>
<keyword evidence="3" id="KW-0158">Chromosome</keyword>
<dbReference type="GO" id="GO:0031981">
    <property type="term" value="C:nuclear lumen"/>
    <property type="evidence" value="ECO:0007669"/>
    <property type="project" value="UniProtKB-ARBA"/>
</dbReference>
<dbReference type="InterPro" id="IPR027417">
    <property type="entry name" value="P-loop_NTPase"/>
</dbReference>
<dbReference type="GO" id="GO:0016887">
    <property type="term" value="F:ATP hydrolysis activity"/>
    <property type="evidence" value="ECO:0007669"/>
    <property type="project" value="InterPro"/>
</dbReference>
<keyword evidence="5" id="KW-0469">Meiosis</keyword>
<dbReference type="PANTHER" id="PTHR18937:SF147">
    <property type="entry name" value="STRUCTURAL MAINTENANCE OF CHROMOSOMES PROTEIN 1B"/>
    <property type="match status" value="1"/>
</dbReference>
<name>A0A5E4A613_MARMO</name>
<dbReference type="Gene3D" id="3.40.50.300">
    <property type="entry name" value="P-loop containing nucleotide triphosphate hydrolases"/>
    <property type="match status" value="1"/>
</dbReference>
<protein>
    <recommendedName>
        <fullName evidence="8">RecF/RecN/SMC N-terminal domain-containing protein</fullName>
    </recommendedName>
</protein>
<keyword evidence="10" id="KW-1185">Reference proteome</keyword>
<evidence type="ECO:0000256" key="1">
    <source>
        <dbReference type="ARBA" id="ARBA00004123"/>
    </source>
</evidence>
<sequence>MSASQASAAAAAAGPRARQGGLGFGLPPVPWKRAGGQCGNGSSSRGGGFKDDIFQHFCEEIGVANIREFENKHVKQQQEIDQKREVGKLQKEVVIIQTSLEQKRLEKHNMLLDCKVQDIEIVLLLGSLDDIIEVELGTEAESTQTTTDIYEKEATIEVDYSPLREDLKAFLSPENPEEPYLEGISYNCVAPGKRFMPMDNLSGGEKCVAALALLFAVHSFRPAPFFVLDEVDAALDNTNISKVSSYIKEQTKEQFQMIIISLKEELYSRADALIGIYPEHEECMFSRVLTLDLSQYPDTEGREGSRRHRESQSVRS</sequence>
<dbReference type="CDD" id="cd03275">
    <property type="entry name" value="ABC_SMC1_euk"/>
    <property type="match status" value="1"/>
</dbReference>
<dbReference type="GO" id="GO:0003677">
    <property type="term" value="F:DNA binding"/>
    <property type="evidence" value="ECO:0007669"/>
    <property type="project" value="TreeGrafter"/>
</dbReference>
<evidence type="ECO:0000256" key="7">
    <source>
        <dbReference type="SAM" id="MobiDB-lite"/>
    </source>
</evidence>
<evidence type="ECO:0000256" key="5">
    <source>
        <dbReference type="ARBA" id="ARBA00023254"/>
    </source>
</evidence>
<dbReference type="SUPFAM" id="SSF52540">
    <property type="entry name" value="P-loop containing nucleoside triphosphate hydrolases"/>
    <property type="match status" value="1"/>
</dbReference>
<dbReference type="PANTHER" id="PTHR18937">
    <property type="entry name" value="STRUCTURAL MAINTENANCE OF CHROMOSOMES SMC FAMILY MEMBER"/>
    <property type="match status" value="1"/>
</dbReference>
<dbReference type="Pfam" id="PF02463">
    <property type="entry name" value="SMC_N"/>
    <property type="match status" value="1"/>
</dbReference>
<feature type="domain" description="RecF/RecN/SMC N-terminal" evidence="8">
    <location>
        <begin position="79"/>
        <end position="282"/>
    </location>
</feature>
<dbReference type="GO" id="GO:0030893">
    <property type="term" value="C:meiotic cohesin complex"/>
    <property type="evidence" value="ECO:0007669"/>
    <property type="project" value="TreeGrafter"/>
</dbReference>
<dbReference type="Proteomes" id="UP000335636">
    <property type="component" value="Unassembled WGS sequence"/>
</dbReference>
<keyword evidence="6" id="KW-0131">Cell cycle</keyword>
<dbReference type="GO" id="GO:0007062">
    <property type="term" value="P:sister chromatid cohesion"/>
    <property type="evidence" value="ECO:0007669"/>
    <property type="project" value="InterPro"/>
</dbReference>
<dbReference type="InterPro" id="IPR028468">
    <property type="entry name" value="Smc1_ABC"/>
</dbReference>
<comment type="caution">
    <text evidence="9">The sequence shown here is derived from an EMBL/GenBank/DDBJ whole genome shotgun (WGS) entry which is preliminary data.</text>
</comment>
<dbReference type="GO" id="GO:0005524">
    <property type="term" value="F:ATP binding"/>
    <property type="evidence" value="ECO:0007669"/>
    <property type="project" value="InterPro"/>
</dbReference>
<evidence type="ECO:0000313" key="10">
    <source>
        <dbReference type="Proteomes" id="UP000335636"/>
    </source>
</evidence>